<feature type="compositionally biased region" description="Basic and acidic residues" evidence="8">
    <location>
        <begin position="670"/>
        <end position="693"/>
    </location>
</feature>
<dbReference type="GO" id="GO:0015271">
    <property type="term" value="F:outward rectifier potassium channel activity"/>
    <property type="evidence" value="ECO:0007669"/>
    <property type="project" value="TreeGrafter"/>
</dbReference>
<evidence type="ECO:0000256" key="5">
    <source>
        <dbReference type="ARBA" id="ARBA00023065"/>
    </source>
</evidence>
<keyword evidence="4 9" id="KW-1133">Transmembrane helix</keyword>
<evidence type="ECO:0000256" key="6">
    <source>
        <dbReference type="ARBA" id="ARBA00023136"/>
    </source>
</evidence>
<gene>
    <name evidence="11" type="ORF">DM02DRAFT_676099</name>
</gene>
<feature type="region of interest" description="Disordered" evidence="8">
    <location>
        <begin position="1"/>
        <end position="30"/>
    </location>
</feature>
<dbReference type="GO" id="GO:0030322">
    <property type="term" value="P:stabilization of membrane potential"/>
    <property type="evidence" value="ECO:0007669"/>
    <property type="project" value="TreeGrafter"/>
</dbReference>
<feature type="compositionally biased region" description="Basic residues" evidence="8">
    <location>
        <begin position="579"/>
        <end position="591"/>
    </location>
</feature>
<comment type="subcellular location">
    <subcellularLocation>
        <location evidence="1">Membrane</location>
        <topology evidence="1">Multi-pass membrane protein</topology>
    </subcellularLocation>
</comment>
<dbReference type="Pfam" id="PF07885">
    <property type="entry name" value="Ion_trans_2"/>
    <property type="match status" value="2"/>
</dbReference>
<protein>
    <submittedName>
        <fullName evidence="11">Voltage-gated potassium channel</fullName>
    </submittedName>
</protein>
<feature type="transmembrane region" description="Helical" evidence="9">
    <location>
        <begin position="358"/>
        <end position="381"/>
    </location>
</feature>
<dbReference type="Gene3D" id="1.10.287.70">
    <property type="match status" value="2"/>
</dbReference>
<evidence type="ECO:0000313" key="11">
    <source>
        <dbReference type="EMBL" id="PVH94554.1"/>
    </source>
</evidence>
<keyword evidence="5" id="KW-0406">Ion transport</keyword>
<evidence type="ECO:0000313" key="12">
    <source>
        <dbReference type="Proteomes" id="UP000244855"/>
    </source>
</evidence>
<keyword evidence="2" id="KW-0813">Transport</keyword>
<keyword evidence="6 9" id="KW-0472">Membrane</keyword>
<dbReference type="AlphaFoldDB" id="A0A2V1DBK9"/>
<evidence type="ECO:0000256" key="9">
    <source>
        <dbReference type="SAM" id="Phobius"/>
    </source>
</evidence>
<dbReference type="InterPro" id="IPR013099">
    <property type="entry name" value="K_chnl_dom"/>
</dbReference>
<dbReference type="PANTHER" id="PTHR11003">
    <property type="entry name" value="POTASSIUM CHANNEL, SUBFAMILY K"/>
    <property type="match status" value="1"/>
</dbReference>
<feature type="transmembrane region" description="Helical" evidence="9">
    <location>
        <begin position="165"/>
        <end position="187"/>
    </location>
</feature>
<accession>A0A2V1DBK9</accession>
<dbReference type="PANTHER" id="PTHR11003:SF301">
    <property type="entry name" value="POTASSIUM CHANNEL PROTEIN"/>
    <property type="match status" value="1"/>
</dbReference>
<dbReference type="InterPro" id="IPR003280">
    <property type="entry name" value="2pore_dom_K_chnl"/>
</dbReference>
<feature type="transmembrane region" description="Helical" evidence="9">
    <location>
        <begin position="264"/>
        <end position="287"/>
    </location>
</feature>
<name>A0A2V1DBK9_9PLEO</name>
<keyword evidence="3 9" id="KW-0812">Transmembrane</keyword>
<evidence type="ECO:0000256" key="2">
    <source>
        <dbReference type="ARBA" id="ARBA00022448"/>
    </source>
</evidence>
<sequence length="693" mass="78430">MNDPGLHEPAQDAAQDVEKNTHKEDEEAIREERTFLDPSRYWFASTACPLIAGTFGPIANAFSICALVEKWRIYIPPGADEGHGEKVEDPKWLIAVNSVSLVFALAANISLLLNMTRRLSFAIAQPITIVGWFMASFLLIALASVASTSIFRIQPTSEHALSQAFYYGIIAAALYFIIASLMIFTVVGAYQGHYPKEFRLTSSQRTLMLQTISFMFYLLVGALVFCKVENWNYLDAVYWADFTLLTVGVGGEYVPKTHTGRSLLFFYAIGGIIMVGLVIGSVRSLVLERGKEKMSARFTELKRQKVLRSVNHDKQTIKLGLFEKTSFANEGLDESQRREQEFRVMRRLQHKAETKRRYTALAISSTAALLLWLLGALVFMHSEKPQGWSYFVSLYFAYTSLLTIGYGDYTLSSNAGKAFFVFWSLLAVPTLTILISNMGDTVIKAFRDLTIWIGSLTVLPGEHGIGSTLRIGMERLRHGKLYNPKEEDKEGQTIGASEQAIINRLEDHIEEDELEEAEEAGEHGDYLERDIHFYHYILAKELGKLTKDIHASPPRQYTYQEWNYYLRLLGQDENDTTLHRKPKAHQNRRKGDKPDLGTADDGVNSRWSWLGIRSPLMGTQNEAQWLLQRMSLTLERELQKQRSPHAKKEPPPISMADLRRKKGSSSSESDGNRELRENVGAAEMRRRGVNDSV</sequence>
<evidence type="ECO:0000256" key="3">
    <source>
        <dbReference type="ARBA" id="ARBA00022692"/>
    </source>
</evidence>
<proteinExistence type="predicted"/>
<keyword evidence="7 11" id="KW-0407">Ion channel</keyword>
<feature type="domain" description="Potassium channel" evidence="10">
    <location>
        <begin position="369"/>
        <end position="443"/>
    </location>
</feature>
<feature type="transmembrane region" description="Helical" evidence="9">
    <location>
        <begin position="387"/>
        <end position="406"/>
    </location>
</feature>
<feature type="domain" description="Potassium channel" evidence="10">
    <location>
        <begin position="214"/>
        <end position="286"/>
    </location>
</feature>
<evidence type="ECO:0000256" key="4">
    <source>
        <dbReference type="ARBA" id="ARBA00022989"/>
    </source>
</evidence>
<evidence type="ECO:0000256" key="8">
    <source>
        <dbReference type="SAM" id="MobiDB-lite"/>
    </source>
</evidence>
<evidence type="ECO:0000259" key="10">
    <source>
        <dbReference type="Pfam" id="PF07885"/>
    </source>
</evidence>
<evidence type="ECO:0000256" key="7">
    <source>
        <dbReference type="ARBA" id="ARBA00023303"/>
    </source>
</evidence>
<dbReference type="Proteomes" id="UP000244855">
    <property type="component" value="Unassembled WGS sequence"/>
</dbReference>
<organism evidence="11 12">
    <name type="scientific">Periconia macrospinosa</name>
    <dbReference type="NCBI Taxonomy" id="97972"/>
    <lineage>
        <taxon>Eukaryota</taxon>
        <taxon>Fungi</taxon>
        <taxon>Dikarya</taxon>
        <taxon>Ascomycota</taxon>
        <taxon>Pezizomycotina</taxon>
        <taxon>Dothideomycetes</taxon>
        <taxon>Pleosporomycetidae</taxon>
        <taxon>Pleosporales</taxon>
        <taxon>Massarineae</taxon>
        <taxon>Periconiaceae</taxon>
        <taxon>Periconia</taxon>
    </lineage>
</organism>
<dbReference type="OrthoDB" id="297496at2759"/>
<feature type="transmembrane region" description="Helical" evidence="9">
    <location>
        <begin position="127"/>
        <end position="153"/>
    </location>
</feature>
<feature type="transmembrane region" description="Helical" evidence="9">
    <location>
        <begin position="207"/>
        <end position="225"/>
    </location>
</feature>
<feature type="transmembrane region" description="Helical" evidence="9">
    <location>
        <begin position="418"/>
        <end position="439"/>
    </location>
</feature>
<dbReference type="GO" id="GO:0022841">
    <property type="term" value="F:potassium ion leak channel activity"/>
    <property type="evidence" value="ECO:0007669"/>
    <property type="project" value="TreeGrafter"/>
</dbReference>
<dbReference type="SUPFAM" id="SSF81324">
    <property type="entry name" value="Voltage-gated potassium channels"/>
    <property type="match status" value="2"/>
</dbReference>
<feature type="transmembrane region" description="Helical" evidence="9">
    <location>
        <begin position="92"/>
        <end position="115"/>
    </location>
</feature>
<keyword evidence="12" id="KW-1185">Reference proteome</keyword>
<dbReference type="GO" id="GO:0005886">
    <property type="term" value="C:plasma membrane"/>
    <property type="evidence" value="ECO:0007669"/>
    <property type="project" value="TreeGrafter"/>
</dbReference>
<evidence type="ECO:0000256" key="1">
    <source>
        <dbReference type="ARBA" id="ARBA00004141"/>
    </source>
</evidence>
<dbReference type="EMBL" id="KZ805529">
    <property type="protein sequence ID" value="PVH94554.1"/>
    <property type="molecule type" value="Genomic_DNA"/>
</dbReference>
<reference evidence="11 12" key="1">
    <citation type="journal article" date="2018" name="Sci. Rep.">
        <title>Comparative genomics provides insights into the lifestyle and reveals functional heterogeneity of dark septate endophytic fungi.</title>
        <authorList>
            <person name="Knapp D.G."/>
            <person name="Nemeth J.B."/>
            <person name="Barry K."/>
            <person name="Hainaut M."/>
            <person name="Henrissat B."/>
            <person name="Johnson J."/>
            <person name="Kuo A."/>
            <person name="Lim J.H.P."/>
            <person name="Lipzen A."/>
            <person name="Nolan M."/>
            <person name="Ohm R.A."/>
            <person name="Tamas L."/>
            <person name="Grigoriev I.V."/>
            <person name="Spatafora J.W."/>
            <person name="Nagy L.G."/>
            <person name="Kovacs G.M."/>
        </authorList>
    </citation>
    <scope>NUCLEOTIDE SEQUENCE [LARGE SCALE GENOMIC DNA]</scope>
    <source>
        <strain evidence="11 12">DSE2036</strain>
    </source>
</reference>
<feature type="region of interest" description="Disordered" evidence="8">
    <location>
        <begin position="575"/>
        <end position="600"/>
    </location>
</feature>
<dbReference type="STRING" id="97972.A0A2V1DBK9"/>
<feature type="compositionally biased region" description="Basic and acidic residues" evidence="8">
    <location>
        <begin position="637"/>
        <end position="650"/>
    </location>
</feature>
<feature type="region of interest" description="Disordered" evidence="8">
    <location>
        <begin position="637"/>
        <end position="693"/>
    </location>
</feature>